<evidence type="ECO:0000259" key="2">
    <source>
        <dbReference type="Pfam" id="PF09850"/>
    </source>
</evidence>
<reference evidence="3 4" key="1">
    <citation type="submission" date="2015-11" db="EMBL/GenBank/DDBJ databases">
        <title>Exploring the genomic traits of fungus-feeding bacterial genus Collimonas.</title>
        <authorList>
            <person name="Song C."/>
            <person name="Schmidt R."/>
            <person name="de Jager V."/>
            <person name="Krzyzanowska D."/>
            <person name="Jongedijk E."/>
            <person name="Cankar K."/>
            <person name="Beekwilder J."/>
            <person name="van Veen A."/>
            <person name="de Boer W."/>
            <person name="van Veen J.A."/>
            <person name="Garbeva P."/>
        </authorList>
    </citation>
    <scope>NUCLEOTIDE SEQUENCE [LARGE SCALE GENOMIC DNA]</scope>
    <source>
        <strain evidence="3 4">Ter6</strain>
    </source>
</reference>
<dbReference type="Pfam" id="PF09850">
    <property type="entry name" value="DotU"/>
    <property type="match status" value="1"/>
</dbReference>
<dbReference type="InterPro" id="IPR038522">
    <property type="entry name" value="T4/T6SS_DotU_sf"/>
</dbReference>
<dbReference type="AlphaFoldDB" id="A0A127P4S8"/>
<keyword evidence="1" id="KW-0472">Membrane</keyword>
<evidence type="ECO:0000313" key="4">
    <source>
        <dbReference type="Proteomes" id="UP000072421"/>
    </source>
</evidence>
<sequence>MNRPSAPSLLGDSAAGQYVAADTSSANSLLDLMYDGFYALFLLKSRCAPTDEAGFTSKMQRFLSDFERGAKKLDVSAEDVHAAKYAFCAAVDENILHSQFNIRDTWARRPLQLILFGDQLAGEHFFTRLEDLRAKGAQHLQALEVFHMCLLLGFQGKYIIEGPEKLNYLTARLGDEIARMKGKSAGFAPHWERPDQISHKLRNEVPLWALCSVFALIGLGGYFALNTMLSRATASSISGYSDIVKLAPRASYLTITLP</sequence>
<keyword evidence="1" id="KW-1133">Transmembrane helix</keyword>
<dbReference type="EMBL" id="CP013232">
    <property type="protein sequence ID" value="AMO92839.1"/>
    <property type="molecule type" value="Genomic_DNA"/>
</dbReference>
<dbReference type="PANTHER" id="PTHR38033">
    <property type="entry name" value="MEMBRANE PROTEIN-RELATED"/>
    <property type="match status" value="1"/>
</dbReference>
<dbReference type="RefSeq" id="WP_061538271.1">
    <property type="nucleotide sequence ID" value="NZ_CP013232.1"/>
</dbReference>
<dbReference type="OrthoDB" id="345640at2"/>
<proteinExistence type="predicted"/>
<dbReference type="InterPro" id="IPR017732">
    <property type="entry name" value="T4/T6SS_DotU"/>
</dbReference>
<keyword evidence="1" id="KW-0812">Transmembrane</keyword>
<name>A0A127P4S8_9BURK</name>
<feature type="domain" description="Type IV / VI secretion system DotU" evidence="2">
    <location>
        <begin position="29"/>
        <end position="227"/>
    </location>
</feature>
<dbReference type="NCBIfam" id="NF038228">
    <property type="entry name" value="IcmH_DotU_IVB"/>
    <property type="match status" value="1"/>
</dbReference>
<dbReference type="Proteomes" id="UP000072421">
    <property type="component" value="Chromosome"/>
</dbReference>
<evidence type="ECO:0000313" key="3">
    <source>
        <dbReference type="EMBL" id="AMO92839.1"/>
    </source>
</evidence>
<dbReference type="NCBIfam" id="TIGR03349">
    <property type="entry name" value="IV_VI_DotU"/>
    <property type="match status" value="1"/>
</dbReference>
<evidence type="ECO:0000256" key="1">
    <source>
        <dbReference type="SAM" id="Phobius"/>
    </source>
</evidence>
<feature type="transmembrane region" description="Helical" evidence="1">
    <location>
        <begin position="205"/>
        <end position="225"/>
    </location>
</feature>
<accession>A0A127P4S8</accession>
<dbReference type="Gene3D" id="1.25.40.590">
    <property type="entry name" value="Type IV / VI secretion system, DotU"/>
    <property type="match status" value="1"/>
</dbReference>
<protein>
    <submittedName>
        <fullName evidence="3">Type IV/VI secretion system, DotU family domain protein</fullName>
    </submittedName>
</protein>
<dbReference type="PANTHER" id="PTHR38033:SF1">
    <property type="entry name" value="DOTU FAMILY TYPE IV_VI SECRETION SYSTEM PROTEIN"/>
    <property type="match status" value="1"/>
</dbReference>
<gene>
    <name evidence="3" type="ORF">CFter6_0108</name>
</gene>
<dbReference type="PATRIC" id="fig|158899.10.peg.107"/>
<organism evidence="3">
    <name type="scientific">Collimonas fungivorans</name>
    <dbReference type="NCBI Taxonomy" id="158899"/>
    <lineage>
        <taxon>Bacteria</taxon>
        <taxon>Pseudomonadati</taxon>
        <taxon>Pseudomonadota</taxon>
        <taxon>Betaproteobacteria</taxon>
        <taxon>Burkholderiales</taxon>
        <taxon>Oxalobacteraceae</taxon>
        <taxon>Collimonas</taxon>
    </lineage>
</organism>